<dbReference type="AlphaFoldDB" id="A0A9W7DFY5"/>
<gene>
    <name evidence="1" type="ORF">Amon01_000363600</name>
</gene>
<proteinExistence type="predicted"/>
<protein>
    <submittedName>
        <fullName evidence="1">Unnamed protein product</fullName>
    </submittedName>
</protein>
<sequence>MTFGTFAGNTVIGDANQFDPEDDDAFLEEFDSVMAGRKLEPWFKQNEDEIGLGFGLVNSEEFIEADTIIRSQNESITNALDDVILDEDATVDADTDADELSCLGPLKHLVVLLECSEVLKT</sequence>
<name>A0A9W7DFY5_AMBMO</name>
<evidence type="ECO:0000313" key="2">
    <source>
        <dbReference type="Proteomes" id="UP001165063"/>
    </source>
</evidence>
<reference evidence="1" key="1">
    <citation type="submission" date="2023-04" db="EMBL/GenBank/DDBJ databases">
        <title>Ambrosiozyma monospora NBRC 1965.</title>
        <authorList>
            <person name="Ichikawa N."/>
            <person name="Sato H."/>
            <person name="Tonouchi N."/>
        </authorList>
    </citation>
    <scope>NUCLEOTIDE SEQUENCE</scope>
    <source>
        <strain evidence="1">NBRC 1965</strain>
    </source>
</reference>
<comment type="caution">
    <text evidence="1">The sequence shown here is derived from an EMBL/GenBank/DDBJ whole genome shotgun (WGS) entry which is preliminary data.</text>
</comment>
<dbReference type="EMBL" id="BSXU01001567">
    <property type="protein sequence ID" value="GMG28833.1"/>
    <property type="molecule type" value="Genomic_DNA"/>
</dbReference>
<dbReference type="Proteomes" id="UP001165063">
    <property type="component" value="Unassembled WGS sequence"/>
</dbReference>
<keyword evidence="2" id="KW-1185">Reference proteome</keyword>
<evidence type="ECO:0000313" key="1">
    <source>
        <dbReference type="EMBL" id="GMG28833.1"/>
    </source>
</evidence>
<organism evidence="1 2">
    <name type="scientific">Ambrosiozyma monospora</name>
    <name type="common">Yeast</name>
    <name type="synonym">Endomycopsis monosporus</name>
    <dbReference type="NCBI Taxonomy" id="43982"/>
    <lineage>
        <taxon>Eukaryota</taxon>
        <taxon>Fungi</taxon>
        <taxon>Dikarya</taxon>
        <taxon>Ascomycota</taxon>
        <taxon>Saccharomycotina</taxon>
        <taxon>Pichiomycetes</taxon>
        <taxon>Pichiales</taxon>
        <taxon>Pichiaceae</taxon>
        <taxon>Ambrosiozyma</taxon>
    </lineage>
</organism>
<accession>A0A9W7DFY5</accession>